<evidence type="ECO:0000256" key="7">
    <source>
        <dbReference type="ARBA" id="ARBA00023136"/>
    </source>
</evidence>
<evidence type="ECO:0000256" key="8">
    <source>
        <dbReference type="SAM" id="Phobius"/>
    </source>
</evidence>
<dbReference type="OrthoDB" id="17366at2759"/>
<evidence type="ECO:0000256" key="4">
    <source>
        <dbReference type="ARBA" id="ARBA00022692"/>
    </source>
</evidence>
<organism evidence="9 10">
    <name type="scientific">Caenorhabditis bovis</name>
    <dbReference type="NCBI Taxonomy" id="2654633"/>
    <lineage>
        <taxon>Eukaryota</taxon>
        <taxon>Metazoa</taxon>
        <taxon>Ecdysozoa</taxon>
        <taxon>Nematoda</taxon>
        <taxon>Chromadorea</taxon>
        <taxon>Rhabditida</taxon>
        <taxon>Rhabditina</taxon>
        <taxon>Rhabditomorpha</taxon>
        <taxon>Rhabditoidea</taxon>
        <taxon>Rhabditidae</taxon>
        <taxon>Peloderinae</taxon>
        <taxon>Caenorhabditis</taxon>
    </lineage>
</organism>
<keyword evidence="3" id="KW-0337">GPI-anchor biosynthesis</keyword>
<dbReference type="AlphaFoldDB" id="A0A8S1F922"/>
<evidence type="ECO:0000256" key="5">
    <source>
        <dbReference type="ARBA" id="ARBA00022824"/>
    </source>
</evidence>
<protein>
    <recommendedName>
        <fullName evidence="11">Glycosylphosphatidylinositol anchor biosynthesis protein 11</fullName>
    </recommendedName>
</protein>
<evidence type="ECO:0000256" key="3">
    <source>
        <dbReference type="ARBA" id="ARBA00022502"/>
    </source>
</evidence>
<keyword evidence="5" id="KW-0256">Endoplasmic reticulum</keyword>
<feature type="transmembrane region" description="Helical" evidence="8">
    <location>
        <begin position="75"/>
        <end position="97"/>
    </location>
</feature>
<keyword evidence="7 8" id="KW-0472">Membrane</keyword>
<comment type="subcellular location">
    <subcellularLocation>
        <location evidence="1">Endoplasmic reticulum membrane</location>
        <topology evidence="1">Multi-pass membrane protein</topology>
    </subcellularLocation>
</comment>
<comment type="caution">
    <text evidence="9">The sequence shown here is derived from an EMBL/GenBank/DDBJ whole genome shotgun (WGS) entry which is preliminary data.</text>
</comment>
<reference evidence="9 10" key="1">
    <citation type="submission" date="2020-04" db="EMBL/GenBank/DDBJ databases">
        <authorList>
            <person name="Laetsch R D."/>
            <person name="Stevens L."/>
            <person name="Kumar S."/>
            <person name="Blaxter L. M."/>
        </authorList>
    </citation>
    <scope>NUCLEOTIDE SEQUENCE [LARGE SCALE GENOMIC DNA]</scope>
</reference>
<accession>A0A8S1F922</accession>
<evidence type="ECO:0000256" key="6">
    <source>
        <dbReference type="ARBA" id="ARBA00022989"/>
    </source>
</evidence>
<dbReference type="InterPro" id="IPR009580">
    <property type="entry name" value="GPI_biosynthesis_protein_Pig-F"/>
</dbReference>
<dbReference type="EMBL" id="CADEPM010000008">
    <property type="protein sequence ID" value="CAB3409447.1"/>
    <property type="molecule type" value="Genomic_DNA"/>
</dbReference>
<name>A0A8S1F922_9PELO</name>
<dbReference type="GO" id="GO:0005789">
    <property type="term" value="C:endoplasmic reticulum membrane"/>
    <property type="evidence" value="ECO:0007669"/>
    <property type="project" value="UniProtKB-SubCell"/>
</dbReference>
<feature type="transmembrane region" description="Helical" evidence="8">
    <location>
        <begin position="33"/>
        <end position="54"/>
    </location>
</feature>
<evidence type="ECO:0000256" key="2">
    <source>
        <dbReference type="ARBA" id="ARBA00004687"/>
    </source>
</evidence>
<keyword evidence="10" id="KW-1185">Reference proteome</keyword>
<feature type="transmembrane region" description="Helical" evidence="8">
    <location>
        <begin position="7"/>
        <end position="27"/>
    </location>
</feature>
<feature type="transmembrane region" description="Helical" evidence="8">
    <location>
        <begin position="109"/>
        <end position="131"/>
    </location>
</feature>
<keyword evidence="6 8" id="KW-1133">Transmembrane helix</keyword>
<dbReference type="Proteomes" id="UP000494206">
    <property type="component" value="Unassembled WGS sequence"/>
</dbReference>
<keyword evidence="4 8" id="KW-0812">Transmembrane</keyword>
<proteinExistence type="predicted"/>
<sequence>MVHLDNFVEYTSKSFAIFYASAILFGAPLLSDFIGTAVLAATLTALAAVPAFFTGENYQQIAERLTRLNFRGPRLLDTIRLSCGFCAILGAWLGAFVHPLDWDRWWQRYPLPSLAGSVLGFFFGTFTGFFIRES</sequence>
<comment type="pathway">
    <text evidence="2">Glycolipid biosynthesis; glycosylphosphatidylinositol-anchor biosynthesis.</text>
</comment>
<dbReference type="Pfam" id="PF06699">
    <property type="entry name" value="PIG-F"/>
    <property type="match status" value="1"/>
</dbReference>
<gene>
    <name evidence="9" type="ORF">CBOVIS_LOCUS11101</name>
</gene>
<evidence type="ECO:0008006" key="11">
    <source>
        <dbReference type="Google" id="ProtNLM"/>
    </source>
</evidence>
<evidence type="ECO:0000313" key="9">
    <source>
        <dbReference type="EMBL" id="CAB3409447.1"/>
    </source>
</evidence>
<evidence type="ECO:0000313" key="10">
    <source>
        <dbReference type="Proteomes" id="UP000494206"/>
    </source>
</evidence>
<evidence type="ECO:0000256" key="1">
    <source>
        <dbReference type="ARBA" id="ARBA00004477"/>
    </source>
</evidence>
<dbReference type="GO" id="GO:0006506">
    <property type="term" value="P:GPI anchor biosynthetic process"/>
    <property type="evidence" value="ECO:0007669"/>
    <property type="project" value="UniProtKB-KW"/>
</dbReference>